<comment type="caution">
    <text evidence="1">The sequence shown here is derived from an EMBL/GenBank/DDBJ whole genome shotgun (WGS) entry which is preliminary data.</text>
</comment>
<gene>
    <name evidence="1" type="ORF">V1264_018701</name>
</gene>
<name>A0AAN9BF06_9CAEN</name>
<accession>A0AAN9BF06</accession>
<sequence length="92" mass="10602">MASVPSWDDFVEENLLHSNLFCGVCLLSQLGDIVYTFGQLTNLSEGETRQFLRAFQMTSQKAEQKIMEEGFTLTFLGEKQTQFKIYSKTFCR</sequence>
<protein>
    <submittedName>
        <fullName evidence="1">Uncharacterized protein</fullName>
    </submittedName>
</protein>
<dbReference type="AlphaFoldDB" id="A0AAN9BF06"/>
<dbReference type="Proteomes" id="UP001374579">
    <property type="component" value="Unassembled WGS sequence"/>
</dbReference>
<evidence type="ECO:0000313" key="1">
    <source>
        <dbReference type="EMBL" id="KAK7103896.1"/>
    </source>
</evidence>
<dbReference type="EMBL" id="JBAMIC010000008">
    <property type="protein sequence ID" value="KAK7103896.1"/>
    <property type="molecule type" value="Genomic_DNA"/>
</dbReference>
<organism evidence="1 2">
    <name type="scientific">Littorina saxatilis</name>
    <dbReference type="NCBI Taxonomy" id="31220"/>
    <lineage>
        <taxon>Eukaryota</taxon>
        <taxon>Metazoa</taxon>
        <taxon>Spiralia</taxon>
        <taxon>Lophotrochozoa</taxon>
        <taxon>Mollusca</taxon>
        <taxon>Gastropoda</taxon>
        <taxon>Caenogastropoda</taxon>
        <taxon>Littorinimorpha</taxon>
        <taxon>Littorinoidea</taxon>
        <taxon>Littorinidae</taxon>
        <taxon>Littorina</taxon>
    </lineage>
</organism>
<evidence type="ECO:0000313" key="2">
    <source>
        <dbReference type="Proteomes" id="UP001374579"/>
    </source>
</evidence>
<proteinExistence type="predicted"/>
<reference evidence="1 2" key="1">
    <citation type="submission" date="2024-02" db="EMBL/GenBank/DDBJ databases">
        <title>Chromosome-scale genome assembly of the rough periwinkle Littorina saxatilis.</title>
        <authorList>
            <person name="De Jode A."/>
            <person name="Faria R."/>
            <person name="Formenti G."/>
            <person name="Sims Y."/>
            <person name="Smith T.P."/>
            <person name="Tracey A."/>
            <person name="Wood J.M.D."/>
            <person name="Zagrodzka Z.B."/>
            <person name="Johannesson K."/>
            <person name="Butlin R.K."/>
            <person name="Leder E.H."/>
        </authorList>
    </citation>
    <scope>NUCLEOTIDE SEQUENCE [LARGE SCALE GENOMIC DNA]</scope>
    <source>
        <strain evidence="1">Snail1</strain>
        <tissue evidence="1">Muscle</tissue>
    </source>
</reference>
<keyword evidence="2" id="KW-1185">Reference proteome</keyword>